<evidence type="ECO:0000256" key="1">
    <source>
        <dbReference type="SAM" id="MobiDB-lite"/>
    </source>
</evidence>
<organism evidence="2 3">
    <name type="scientific">Branchiostoma lanceolatum</name>
    <name type="common">Common lancelet</name>
    <name type="synonym">Amphioxus lanceolatum</name>
    <dbReference type="NCBI Taxonomy" id="7740"/>
    <lineage>
        <taxon>Eukaryota</taxon>
        <taxon>Metazoa</taxon>
        <taxon>Chordata</taxon>
        <taxon>Cephalochordata</taxon>
        <taxon>Leptocardii</taxon>
        <taxon>Amphioxiformes</taxon>
        <taxon>Branchiostomatidae</taxon>
        <taxon>Branchiostoma</taxon>
    </lineage>
</organism>
<name>A0A8J9Z0W8_BRALA</name>
<keyword evidence="3" id="KW-1185">Reference proteome</keyword>
<dbReference type="AlphaFoldDB" id="A0A8J9Z0W8"/>
<dbReference type="Proteomes" id="UP000838412">
    <property type="component" value="Chromosome 14"/>
</dbReference>
<evidence type="ECO:0000313" key="3">
    <source>
        <dbReference type="Proteomes" id="UP000838412"/>
    </source>
</evidence>
<accession>A0A8J9Z0W8</accession>
<protein>
    <submittedName>
        <fullName evidence="2">Hypp7497 protein</fullName>
    </submittedName>
</protein>
<feature type="region of interest" description="Disordered" evidence="1">
    <location>
        <begin position="23"/>
        <end position="88"/>
    </location>
</feature>
<dbReference type="EMBL" id="OV696699">
    <property type="protein sequence ID" value="CAH1245530.1"/>
    <property type="molecule type" value="Genomic_DNA"/>
</dbReference>
<sequence length="88" mass="10027">MEVVEGWCPWGQQTMYRVIHRSGENYSSAPPTSRRRRTPHCWPVPPRAGEENGNKRRRETTASKAGRTHQKGRHAELEGTQDDANSSI</sequence>
<reference evidence="2" key="1">
    <citation type="submission" date="2022-01" db="EMBL/GenBank/DDBJ databases">
        <authorList>
            <person name="Braso-Vives M."/>
        </authorList>
    </citation>
    <scope>NUCLEOTIDE SEQUENCE</scope>
</reference>
<proteinExistence type="predicted"/>
<gene>
    <name evidence="2" type="primary">Hypp7497</name>
    <name evidence="2" type="ORF">BLAG_LOCUS7827</name>
</gene>
<evidence type="ECO:0000313" key="2">
    <source>
        <dbReference type="EMBL" id="CAH1245530.1"/>
    </source>
</evidence>